<evidence type="ECO:0000313" key="4">
    <source>
        <dbReference type="Proteomes" id="UP001165384"/>
    </source>
</evidence>
<protein>
    <submittedName>
        <fullName evidence="3">Flagellar hook-length control protein FliK</fullName>
    </submittedName>
</protein>
<feature type="compositionally biased region" description="Low complexity" evidence="1">
    <location>
        <begin position="224"/>
        <end position="239"/>
    </location>
</feature>
<dbReference type="Proteomes" id="UP001165384">
    <property type="component" value="Unassembled WGS sequence"/>
</dbReference>
<evidence type="ECO:0000313" key="3">
    <source>
        <dbReference type="EMBL" id="MCG2578866.1"/>
    </source>
</evidence>
<reference evidence="3" key="1">
    <citation type="submission" date="2022-01" db="EMBL/GenBank/DDBJ databases">
        <authorList>
            <person name="Jo J.-H."/>
            <person name="Im W.-T."/>
        </authorList>
    </citation>
    <scope>NUCLEOTIDE SEQUENCE</scope>
    <source>
        <strain evidence="3">XY25</strain>
    </source>
</reference>
<keyword evidence="4" id="KW-1185">Reference proteome</keyword>
<dbReference type="RefSeq" id="WP_275712261.1">
    <property type="nucleotide sequence ID" value="NZ_JAKLTN010000005.1"/>
</dbReference>
<feature type="domain" description="Flagellar hook-length control protein-like C-terminal" evidence="2">
    <location>
        <begin position="300"/>
        <end position="373"/>
    </location>
</feature>
<dbReference type="Gene3D" id="3.30.750.140">
    <property type="match status" value="1"/>
</dbReference>
<name>A0ABS9K6R7_9RHOO</name>
<keyword evidence="3" id="KW-0969">Cilium</keyword>
<feature type="region of interest" description="Disordered" evidence="1">
    <location>
        <begin position="224"/>
        <end position="246"/>
    </location>
</feature>
<gene>
    <name evidence="3" type="ORF">LZ012_17870</name>
</gene>
<dbReference type="InterPro" id="IPR021136">
    <property type="entry name" value="Flagellar_hook_control-like_C"/>
</dbReference>
<keyword evidence="3" id="KW-0966">Cell projection</keyword>
<comment type="caution">
    <text evidence="3">The sequence shown here is derived from an EMBL/GenBank/DDBJ whole genome shotgun (WGS) entry which is preliminary data.</text>
</comment>
<dbReference type="Pfam" id="PF02120">
    <property type="entry name" value="Flg_hook"/>
    <property type="match status" value="1"/>
</dbReference>
<dbReference type="EMBL" id="JAKLTN010000005">
    <property type="protein sequence ID" value="MCG2578866.1"/>
    <property type="molecule type" value="Genomic_DNA"/>
</dbReference>
<dbReference type="InterPro" id="IPR038610">
    <property type="entry name" value="FliK-like_C_sf"/>
</dbReference>
<sequence length="375" mass="39503">MIPADVASRLRLAVQEQPTAPQAISPSKNLTDVLSELVPGQRVMAEIMALLPNGAYRALVAQREITLALPFSAKAGDSLELEVVDNDGKLALAVVGNQSSSQSSATSTDSVATTLSQTGRLIGDLLGEIGEQGKKASPAPLNGNAPLVDKFPANAADLAPILRDALSKSGVFYEAHQARWAAGELPTERLLQEPQGKHSPVIVETARFVANTIGNASEPATASMNAAAAGSTSESSAAATRLPTSPPQISGIPADLTPLVQQQLDALATQTFAWQGQAWPGQEMRWEIDDQAQRNSGDGERDQWRTRLKLQLPSLGGIDATLRLQPGGQVDIALTASSREGETRLGAASIRLQEQFEAAGLKLVQFSIKHDSAES</sequence>
<keyword evidence="3" id="KW-0282">Flagellum</keyword>
<evidence type="ECO:0000259" key="2">
    <source>
        <dbReference type="Pfam" id="PF02120"/>
    </source>
</evidence>
<organism evidence="3 4">
    <name type="scientific">Dechloromonas hankyongensis</name>
    <dbReference type="NCBI Taxonomy" id="2908002"/>
    <lineage>
        <taxon>Bacteria</taxon>
        <taxon>Pseudomonadati</taxon>
        <taxon>Pseudomonadota</taxon>
        <taxon>Betaproteobacteria</taxon>
        <taxon>Rhodocyclales</taxon>
        <taxon>Azonexaceae</taxon>
        <taxon>Dechloromonas</taxon>
    </lineage>
</organism>
<proteinExistence type="predicted"/>
<evidence type="ECO:0000256" key="1">
    <source>
        <dbReference type="SAM" id="MobiDB-lite"/>
    </source>
</evidence>
<accession>A0ABS9K6R7</accession>